<dbReference type="Pfam" id="PF03030">
    <property type="entry name" value="H_PPase"/>
    <property type="match status" value="1"/>
</dbReference>
<dbReference type="GO" id="GO:0004427">
    <property type="term" value="F:inorganic diphosphate phosphatase activity"/>
    <property type="evidence" value="ECO:0007669"/>
    <property type="project" value="InterPro"/>
</dbReference>
<feature type="transmembrane region" description="Helical" evidence="9">
    <location>
        <begin position="134"/>
        <end position="153"/>
    </location>
</feature>
<dbReference type="InterPro" id="IPR004131">
    <property type="entry name" value="PPase-energised_H-pump"/>
</dbReference>
<gene>
    <name evidence="10" type="ORF">S01H4_02861</name>
</gene>
<comment type="caution">
    <text evidence="10">The sequence shown here is derived from an EMBL/GenBank/DDBJ whole genome shotgun (WGS) entry which is preliminary data.</text>
</comment>
<evidence type="ECO:0000256" key="2">
    <source>
        <dbReference type="ARBA" id="ARBA00022448"/>
    </source>
</evidence>
<keyword evidence="5" id="KW-1278">Translocase</keyword>
<evidence type="ECO:0000256" key="1">
    <source>
        <dbReference type="ARBA" id="ARBA00004127"/>
    </source>
</evidence>
<evidence type="ECO:0008006" key="11">
    <source>
        <dbReference type="Google" id="ProtNLM"/>
    </source>
</evidence>
<keyword evidence="3 9" id="KW-0812">Transmembrane</keyword>
<sequence>GETAQLMIKEIRRQFREITGLFEGKAEPDYNRCIDISTKGALRKMILPSVISLLAPFIIAFTLGKEALAGFLTGCMAAGIFLALFMTNVGGAWDNAKKLIEAGRHGGKGSESHKASVIGDTVGDPLKDTAGPSLNIIIELVAAISLAFVPLFLKFIK</sequence>
<evidence type="ECO:0000256" key="8">
    <source>
        <dbReference type="ARBA" id="ARBA00023136"/>
    </source>
</evidence>
<feature type="transmembrane region" description="Helical" evidence="9">
    <location>
        <begin position="71"/>
        <end position="93"/>
    </location>
</feature>
<keyword evidence="4" id="KW-0460">Magnesium</keyword>
<evidence type="ECO:0000256" key="9">
    <source>
        <dbReference type="SAM" id="Phobius"/>
    </source>
</evidence>
<evidence type="ECO:0000256" key="7">
    <source>
        <dbReference type="ARBA" id="ARBA00023065"/>
    </source>
</evidence>
<dbReference type="EMBL" id="BART01000660">
    <property type="protein sequence ID" value="GAG74111.1"/>
    <property type="molecule type" value="Genomic_DNA"/>
</dbReference>
<keyword evidence="8 9" id="KW-0472">Membrane</keyword>
<keyword evidence="7" id="KW-0406">Ion transport</keyword>
<reference evidence="10" key="1">
    <citation type="journal article" date="2014" name="Front. Microbiol.">
        <title>High frequency of phylogenetically diverse reductive dehalogenase-homologous genes in deep subseafloor sedimentary metagenomes.</title>
        <authorList>
            <person name="Kawai M."/>
            <person name="Futagami T."/>
            <person name="Toyoda A."/>
            <person name="Takaki Y."/>
            <person name="Nishi S."/>
            <person name="Hori S."/>
            <person name="Arai W."/>
            <person name="Tsubouchi T."/>
            <person name="Morono Y."/>
            <person name="Uchiyama I."/>
            <person name="Ito T."/>
            <person name="Fujiyama A."/>
            <person name="Inagaki F."/>
            <person name="Takami H."/>
        </authorList>
    </citation>
    <scope>NUCLEOTIDE SEQUENCE</scope>
    <source>
        <strain evidence="10">Expedition CK06-06</strain>
    </source>
</reference>
<evidence type="ECO:0000256" key="5">
    <source>
        <dbReference type="ARBA" id="ARBA00022967"/>
    </source>
</evidence>
<dbReference type="GO" id="GO:0012505">
    <property type="term" value="C:endomembrane system"/>
    <property type="evidence" value="ECO:0007669"/>
    <property type="project" value="UniProtKB-SubCell"/>
</dbReference>
<keyword evidence="2" id="KW-0813">Transport</keyword>
<keyword evidence="6 9" id="KW-1133">Transmembrane helix</keyword>
<evidence type="ECO:0000313" key="10">
    <source>
        <dbReference type="EMBL" id="GAG74111.1"/>
    </source>
</evidence>
<evidence type="ECO:0000256" key="4">
    <source>
        <dbReference type="ARBA" id="ARBA00022842"/>
    </source>
</evidence>
<feature type="non-terminal residue" evidence="10">
    <location>
        <position position="1"/>
    </location>
</feature>
<proteinExistence type="predicted"/>
<accession>X1BPP7</accession>
<dbReference type="GO" id="GO:0016020">
    <property type="term" value="C:membrane"/>
    <property type="evidence" value="ECO:0007669"/>
    <property type="project" value="InterPro"/>
</dbReference>
<dbReference type="AlphaFoldDB" id="X1BPP7"/>
<feature type="transmembrane region" description="Helical" evidence="9">
    <location>
        <begin position="45"/>
        <end position="64"/>
    </location>
</feature>
<name>X1BPP7_9ZZZZ</name>
<evidence type="ECO:0000256" key="6">
    <source>
        <dbReference type="ARBA" id="ARBA00022989"/>
    </source>
</evidence>
<organism evidence="10">
    <name type="scientific">marine sediment metagenome</name>
    <dbReference type="NCBI Taxonomy" id="412755"/>
    <lineage>
        <taxon>unclassified sequences</taxon>
        <taxon>metagenomes</taxon>
        <taxon>ecological metagenomes</taxon>
    </lineage>
</organism>
<dbReference type="PANTHER" id="PTHR31998">
    <property type="entry name" value="K(+)-INSENSITIVE PYROPHOSPHATE-ENERGIZED PROTON PUMP"/>
    <property type="match status" value="1"/>
</dbReference>
<evidence type="ECO:0000256" key="3">
    <source>
        <dbReference type="ARBA" id="ARBA00022692"/>
    </source>
</evidence>
<protein>
    <recommendedName>
        <fullName evidence="11">Sodium-translocating pyrophosphatase</fullName>
    </recommendedName>
</protein>
<dbReference type="GO" id="GO:0009678">
    <property type="term" value="F:diphosphate hydrolysis-driven proton transmembrane transporter activity"/>
    <property type="evidence" value="ECO:0007669"/>
    <property type="project" value="InterPro"/>
</dbReference>
<comment type="subcellular location">
    <subcellularLocation>
        <location evidence="1">Endomembrane system</location>
        <topology evidence="1">Multi-pass membrane protein</topology>
    </subcellularLocation>
</comment>